<proteinExistence type="predicted"/>
<feature type="region of interest" description="Disordered" evidence="1">
    <location>
        <begin position="342"/>
        <end position="365"/>
    </location>
</feature>
<dbReference type="Proteomes" id="UP001152799">
    <property type="component" value="Chromosome 1"/>
</dbReference>
<name>A0A9N9MBI7_9CUCU</name>
<evidence type="ECO:0000313" key="2">
    <source>
        <dbReference type="EMBL" id="CAG9759638.1"/>
    </source>
</evidence>
<keyword evidence="3" id="KW-1185">Reference proteome</keyword>
<gene>
    <name evidence="2" type="ORF">CEUTPL_LOCUS384</name>
</gene>
<feature type="region of interest" description="Disordered" evidence="1">
    <location>
        <begin position="1"/>
        <end position="24"/>
    </location>
</feature>
<dbReference type="EMBL" id="OU892277">
    <property type="protein sequence ID" value="CAG9759638.1"/>
    <property type="molecule type" value="Genomic_DNA"/>
</dbReference>
<dbReference type="OrthoDB" id="6779801at2759"/>
<organism evidence="2 3">
    <name type="scientific">Ceutorhynchus assimilis</name>
    <name type="common">cabbage seed weevil</name>
    <dbReference type="NCBI Taxonomy" id="467358"/>
    <lineage>
        <taxon>Eukaryota</taxon>
        <taxon>Metazoa</taxon>
        <taxon>Ecdysozoa</taxon>
        <taxon>Arthropoda</taxon>
        <taxon>Hexapoda</taxon>
        <taxon>Insecta</taxon>
        <taxon>Pterygota</taxon>
        <taxon>Neoptera</taxon>
        <taxon>Endopterygota</taxon>
        <taxon>Coleoptera</taxon>
        <taxon>Polyphaga</taxon>
        <taxon>Cucujiformia</taxon>
        <taxon>Curculionidae</taxon>
        <taxon>Ceutorhynchinae</taxon>
        <taxon>Ceutorhynchus</taxon>
    </lineage>
</organism>
<dbReference type="AlphaFoldDB" id="A0A9N9MBI7"/>
<accession>A0A9N9MBI7</accession>
<feature type="compositionally biased region" description="Low complexity" evidence="1">
    <location>
        <begin position="1"/>
        <end position="15"/>
    </location>
</feature>
<sequence>MDSDSGGSSNAASNSNTVTNDIQKPNLQQKINRYRVNDNGPFIVLIQSKNIEKGLSKIHPIKLGRSLKRAKIEEVHKIVRKGTNRLGIEFLTAKGANDFLKSNFCINENLEAAIPVNLVSCKGVIKGIPVDISVEDFVNTVESEVKVISARRINFRKRNDEGQIEYSPTHSLIVTFEGKKLPKQKRTQNMIVSNRYVQEKEDFPQLPKHDSIKENVIEVQERREWNNRTAYRRTPLYSQTVRTPKRKTQQDLSPPLDKKVVKEAIFPSSARSVSSPTPMYSFLERNRQEKEIEENQNLVQLSIGLSDWVGQIISQTTLFKSQGERSQQRMLKEMQDILEDVEMTEASGESLREDDQNDFEWQQND</sequence>
<evidence type="ECO:0000256" key="1">
    <source>
        <dbReference type="SAM" id="MobiDB-lite"/>
    </source>
</evidence>
<protein>
    <submittedName>
        <fullName evidence="2">Uncharacterized protein</fullName>
    </submittedName>
</protein>
<reference evidence="2" key="1">
    <citation type="submission" date="2022-01" db="EMBL/GenBank/DDBJ databases">
        <authorList>
            <person name="King R."/>
        </authorList>
    </citation>
    <scope>NUCLEOTIDE SEQUENCE</scope>
</reference>
<evidence type="ECO:0000313" key="3">
    <source>
        <dbReference type="Proteomes" id="UP001152799"/>
    </source>
</evidence>